<evidence type="ECO:0000313" key="1">
    <source>
        <dbReference type="EMBL" id="SOB78864.1"/>
    </source>
</evidence>
<gene>
    <name evidence="1" type="ORF">SAMN06297144_0252</name>
</gene>
<dbReference type="EMBL" id="OBMI01000001">
    <property type="protein sequence ID" value="SOB78864.1"/>
    <property type="molecule type" value="Genomic_DNA"/>
</dbReference>
<sequence length="60" mass="6615">MIDETEAEYFALRAAQCRAVGRAATDPALQYAHRALAERYDEWALASAAKERTEQGQGGE</sequence>
<evidence type="ECO:0000313" key="2">
    <source>
        <dbReference type="Proteomes" id="UP000219494"/>
    </source>
</evidence>
<reference evidence="1 2" key="1">
    <citation type="submission" date="2017-07" db="EMBL/GenBank/DDBJ databases">
        <authorList>
            <person name="Sun Z.S."/>
            <person name="Albrecht U."/>
            <person name="Echele G."/>
            <person name="Lee C.C."/>
        </authorList>
    </citation>
    <scope>NUCLEOTIDE SEQUENCE [LARGE SCALE GENOMIC DNA]</scope>
    <source>
        <strain evidence="1 2">CGMCC 1.12672</strain>
    </source>
</reference>
<keyword evidence="2" id="KW-1185">Reference proteome</keyword>
<dbReference type="AlphaFoldDB" id="A0A285QBK7"/>
<dbReference type="RefSeq" id="WP_097062213.1">
    <property type="nucleotide sequence ID" value="NZ_OBMI01000001.1"/>
</dbReference>
<proteinExistence type="predicted"/>
<dbReference type="Proteomes" id="UP000219494">
    <property type="component" value="Unassembled WGS sequence"/>
</dbReference>
<protein>
    <submittedName>
        <fullName evidence="1">Uncharacterized protein</fullName>
    </submittedName>
</protein>
<organism evidence="1 2">
    <name type="scientific">Sphingomonas guangdongensis</name>
    <dbReference type="NCBI Taxonomy" id="1141890"/>
    <lineage>
        <taxon>Bacteria</taxon>
        <taxon>Pseudomonadati</taxon>
        <taxon>Pseudomonadota</taxon>
        <taxon>Alphaproteobacteria</taxon>
        <taxon>Sphingomonadales</taxon>
        <taxon>Sphingomonadaceae</taxon>
        <taxon>Sphingomonas</taxon>
    </lineage>
</organism>
<accession>A0A285QBK7</accession>
<name>A0A285QBK7_9SPHN</name>